<dbReference type="InterPro" id="IPR001153">
    <property type="entry name" value="Barwin_dom"/>
</dbReference>
<dbReference type="InterPro" id="IPR018226">
    <property type="entry name" value="Barwin_CS"/>
</dbReference>
<evidence type="ECO:0000256" key="1">
    <source>
        <dbReference type="ARBA" id="ARBA00023157"/>
    </source>
</evidence>
<dbReference type="Pfam" id="PF00967">
    <property type="entry name" value="Barwin"/>
    <property type="match status" value="1"/>
</dbReference>
<dbReference type="InterPro" id="IPR036908">
    <property type="entry name" value="RlpA-like_sf"/>
</dbReference>
<dbReference type="PROSITE" id="PS00771">
    <property type="entry name" value="BARWIN_1"/>
    <property type="match status" value="1"/>
</dbReference>
<feature type="signal peptide" evidence="2">
    <location>
        <begin position="1"/>
        <end position="19"/>
    </location>
</feature>
<dbReference type="PANTHER" id="PTHR46351:SF3">
    <property type="entry name" value="WOUND-INDUCED PROTEIN WIN2"/>
    <property type="match status" value="1"/>
</dbReference>
<reference evidence="4 5" key="1">
    <citation type="submission" date="2022-03" db="EMBL/GenBank/DDBJ databases">
        <authorList>
            <person name="Macdonald S."/>
            <person name="Ahmed S."/>
            <person name="Newling K."/>
        </authorList>
    </citation>
    <scope>NUCLEOTIDE SEQUENCE [LARGE SCALE GENOMIC DNA]</scope>
</reference>
<dbReference type="Gene3D" id="2.40.40.10">
    <property type="entry name" value="RlpA-like domain"/>
    <property type="match status" value="1"/>
</dbReference>
<dbReference type="PROSITE" id="PS51174">
    <property type="entry name" value="BARWIN_3"/>
    <property type="match status" value="1"/>
</dbReference>
<feature type="chain" id="PRO_5044876141" description="Barwin domain-containing protein" evidence="2">
    <location>
        <begin position="20"/>
        <end position="167"/>
    </location>
</feature>
<keyword evidence="2" id="KW-0732">Signal</keyword>
<dbReference type="PROSITE" id="PS00772">
    <property type="entry name" value="BARWIN_2"/>
    <property type="match status" value="1"/>
</dbReference>
<dbReference type="EMBL" id="CAKOAT010063821">
    <property type="protein sequence ID" value="CAH8306121.1"/>
    <property type="molecule type" value="Genomic_DNA"/>
</dbReference>
<dbReference type="InterPro" id="IPR044301">
    <property type="entry name" value="PR4"/>
</dbReference>
<accession>A0ABC8IZS1</accession>
<evidence type="ECO:0000256" key="2">
    <source>
        <dbReference type="SAM" id="SignalP"/>
    </source>
</evidence>
<organism evidence="4 5">
    <name type="scientific">Eruca vesicaria subsp. sativa</name>
    <name type="common">Garden rocket</name>
    <name type="synonym">Eruca sativa</name>
    <dbReference type="NCBI Taxonomy" id="29727"/>
    <lineage>
        <taxon>Eukaryota</taxon>
        <taxon>Viridiplantae</taxon>
        <taxon>Streptophyta</taxon>
        <taxon>Embryophyta</taxon>
        <taxon>Tracheophyta</taxon>
        <taxon>Spermatophyta</taxon>
        <taxon>Magnoliopsida</taxon>
        <taxon>eudicotyledons</taxon>
        <taxon>Gunneridae</taxon>
        <taxon>Pentapetalae</taxon>
        <taxon>rosids</taxon>
        <taxon>malvids</taxon>
        <taxon>Brassicales</taxon>
        <taxon>Brassicaceae</taxon>
        <taxon>Brassiceae</taxon>
        <taxon>Eruca</taxon>
    </lineage>
</organism>
<name>A0ABC8IZS1_ERUVS</name>
<dbReference type="SUPFAM" id="SSF50685">
    <property type="entry name" value="Barwin-like endoglucanases"/>
    <property type="match status" value="1"/>
</dbReference>
<dbReference type="AlphaFoldDB" id="A0ABC8IZS1"/>
<dbReference type="PANTHER" id="PTHR46351">
    <property type="entry name" value="WOUND-INDUCED PROTEIN WIN2"/>
    <property type="match status" value="1"/>
</dbReference>
<feature type="domain" description="Barwin" evidence="3">
    <location>
        <begin position="27"/>
        <end position="149"/>
    </location>
</feature>
<evidence type="ECO:0000313" key="4">
    <source>
        <dbReference type="EMBL" id="CAH8306121.1"/>
    </source>
</evidence>
<dbReference type="Proteomes" id="UP001642260">
    <property type="component" value="Unassembled WGS sequence"/>
</dbReference>
<sequence length="167" mass="18298">MKIGLSITIIMMSLATGWGSTPSPPGDRPRHAIASFNSLQPKWYNWDLNALGVYCATWDAAKPYEWRRKYSWASICGLVGPQGQAACGKCLKVTNAATRAVVTVRVLDQCSSEEIELELDTFNDLDTGDTGHDDGGRLHVDYQFVDCGDELMVDQSAESKNILVSGH</sequence>
<keyword evidence="5" id="KW-1185">Reference proteome</keyword>
<comment type="caution">
    <text evidence="4">The sequence shown here is derived from an EMBL/GenBank/DDBJ whole genome shotgun (WGS) entry which is preliminary data.</text>
</comment>
<keyword evidence="1" id="KW-1015">Disulfide bond</keyword>
<gene>
    <name evidence="4" type="ORF">ERUC_LOCUS4248</name>
</gene>
<evidence type="ECO:0000313" key="5">
    <source>
        <dbReference type="Proteomes" id="UP001642260"/>
    </source>
</evidence>
<proteinExistence type="predicted"/>
<evidence type="ECO:0000259" key="3">
    <source>
        <dbReference type="PROSITE" id="PS51174"/>
    </source>
</evidence>
<dbReference type="PRINTS" id="PR00602">
    <property type="entry name" value="BARWIN"/>
</dbReference>
<protein>
    <recommendedName>
        <fullName evidence="3">Barwin domain-containing protein</fullName>
    </recommendedName>
</protein>